<evidence type="ECO:0000313" key="2">
    <source>
        <dbReference type="EMBL" id="QCF26282.1"/>
    </source>
</evidence>
<evidence type="ECO:0000313" key="3">
    <source>
        <dbReference type="Proteomes" id="UP000298049"/>
    </source>
</evidence>
<keyword evidence="3" id="KW-1185">Reference proteome</keyword>
<protein>
    <submittedName>
        <fullName evidence="2">Glycosyltransferase</fullName>
    </submittedName>
</protein>
<dbReference type="SUPFAM" id="SSF53756">
    <property type="entry name" value="UDP-Glycosyltransferase/glycogen phosphorylase"/>
    <property type="match status" value="1"/>
</dbReference>
<keyword evidence="2" id="KW-0808">Transferase</keyword>
<dbReference type="OrthoDB" id="9805661at2"/>
<evidence type="ECO:0000259" key="1">
    <source>
        <dbReference type="Pfam" id="PF00534"/>
    </source>
</evidence>
<organism evidence="2 3">
    <name type="scientific">Hydrocarboniclastica marina</name>
    <dbReference type="NCBI Taxonomy" id="2259620"/>
    <lineage>
        <taxon>Bacteria</taxon>
        <taxon>Pseudomonadati</taxon>
        <taxon>Pseudomonadota</taxon>
        <taxon>Gammaproteobacteria</taxon>
        <taxon>Alteromonadales</taxon>
        <taxon>Alteromonadaceae</taxon>
        <taxon>Hydrocarboniclastica</taxon>
    </lineage>
</organism>
<gene>
    <name evidence="2" type="ORF">soil367_10240</name>
</gene>
<dbReference type="Gene3D" id="3.40.50.2000">
    <property type="entry name" value="Glycogen Phosphorylase B"/>
    <property type="match status" value="2"/>
</dbReference>
<dbReference type="GO" id="GO:1901135">
    <property type="term" value="P:carbohydrate derivative metabolic process"/>
    <property type="evidence" value="ECO:0007669"/>
    <property type="project" value="UniProtKB-ARBA"/>
</dbReference>
<accession>A0A4P7XIX5</accession>
<dbReference type="GO" id="GO:0016757">
    <property type="term" value="F:glycosyltransferase activity"/>
    <property type="evidence" value="ECO:0007669"/>
    <property type="project" value="InterPro"/>
</dbReference>
<dbReference type="AlphaFoldDB" id="A0A4P7XIX5"/>
<dbReference type="CDD" id="cd03801">
    <property type="entry name" value="GT4_PimA-like"/>
    <property type="match status" value="1"/>
</dbReference>
<feature type="domain" description="Glycosyl transferase family 1" evidence="1">
    <location>
        <begin position="183"/>
        <end position="337"/>
    </location>
</feature>
<dbReference type="EMBL" id="CP031093">
    <property type="protein sequence ID" value="QCF26282.1"/>
    <property type="molecule type" value="Genomic_DNA"/>
</dbReference>
<dbReference type="KEGG" id="hmi:soil367_10240"/>
<reference evidence="2 3" key="1">
    <citation type="submission" date="2018-07" db="EMBL/GenBank/DDBJ databases">
        <title>Marsedoiliclastica nanhaica gen. nov. sp. nov., a novel marine hydrocarbonoclastic bacterium isolated from an in-situ enriched hydrocarbon-degrading consortium in deep-sea sediment.</title>
        <authorList>
            <person name="Dong C."/>
            <person name="Ma T."/>
            <person name="Liu R."/>
            <person name="Shao Z."/>
        </authorList>
    </citation>
    <scope>NUCLEOTIDE SEQUENCE [LARGE SCALE GENOMIC DNA]</scope>
    <source>
        <strain evidence="3">soil36-7</strain>
    </source>
</reference>
<dbReference type="PANTHER" id="PTHR12526:SF630">
    <property type="entry name" value="GLYCOSYLTRANSFERASE"/>
    <property type="match status" value="1"/>
</dbReference>
<dbReference type="PANTHER" id="PTHR12526">
    <property type="entry name" value="GLYCOSYLTRANSFERASE"/>
    <property type="match status" value="1"/>
</dbReference>
<sequence length="399" mass="45046">MTARQKISVYCDCNSRGGVWSYSVRSLKLFKNLGYQTHLVSHEPKNDQERELLKLLLEHSDHSFLLSPEAAPDEEIDAIAGYLTGNSIGVFVPNYRKISYAAAAISSRHQPLVVVGVCHNDHESYYESLLRYQQLISVFVCASEKTRQVLQRRLNPRNSSRVAYIPHYVSLDGDFRANYTRSPFTVVYHGRLQEEQKHCSEILKVAREVVSRAENVHFKLVGDGADKKSYQASVERSGLGSRISFVESMPWSELQHELANAQMGILTSSYEGFCYGAAEALSVGLPVAAYDCGEVISDFLFHEQNGYVVDWGKADQLAQWIVQTADDEAKWQKYSESAVGVGRSKFSFDRIAAAYDVELGKAQEHCSSWPYYRPAFIPESGKSWRSLWERIGRKIGAWA</sequence>
<dbReference type="Pfam" id="PF00534">
    <property type="entry name" value="Glycos_transf_1"/>
    <property type="match status" value="1"/>
</dbReference>
<name>A0A4P7XIX5_9ALTE</name>
<dbReference type="InterPro" id="IPR001296">
    <property type="entry name" value="Glyco_trans_1"/>
</dbReference>
<dbReference type="Proteomes" id="UP000298049">
    <property type="component" value="Chromosome"/>
</dbReference>
<proteinExistence type="predicted"/>